<reference evidence="8 9" key="2">
    <citation type="submission" date="2018-12" db="EMBL/GenBank/DDBJ databases">
        <title>Nakamurella antarcticus sp. nov., isolated from Antarctica South Shetland Islands soil.</title>
        <authorList>
            <person name="Peng F."/>
        </authorList>
    </citation>
    <scope>NUCLEOTIDE SEQUENCE [LARGE SCALE GENOMIC DNA]</scope>
    <source>
        <strain evidence="8 9">S14-144</strain>
    </source>
</reference>
<dbReference type="GO" id="GO:0022857">
    <property type="term" value="F:transmembrane transporter activity"/>
    <property type="evidence" value="ECO:0007669"/>
    <property type="project" value="InterPro"/>
</dbReference>
<feature type="transmembrane region" description="Helical" evidence="7">
    <location>
        <begin position="188"/>
        <end position="209"/>
    </location>
</feature>
<accession>A0A3G8ZIM3</accession>
<evidence type="ECO:0000256" key="1">
    <source>
        <dbReference type="ARBA" id="ARBA00004651"/>
    </source>
</evidence>
<proteinExistence type="predicted"/>
<dbReference type="InterPro" id="IPR001851">
    <property type="entry name" value="ABC_transp_permease"/>
</dbReference>
<evidence type="ECO:0000256" key="3">
    <source>
        <dbReference type="ARBA" id="ARBA00022692"/>
    </source>
</evidence>
<comment type="subcellular location">
    <subcellularLocation>
        <location evidence="1">Cell membrane</location>
        <topology evidence="1">Multi-pass membrane protein</topology>
    </subcellularLocation>
</comment>
<evidence type="ECO:0000256" key="5">
    <source>
        <dbReference type="ARBA" id="ARBA00023136"/>
    </source>
</evidence>
<dbReference type="Proteomes" id="UP000268084">
    <property type="component" value="Chromosome"/>
</dbReference>
<dbReference type="EMBL" id="CP034170">
    <property type="protein sequence ID" value="AZI57060.1"/>
    <property type="molecule type" value="Genomic_DNA"/>
</dbReference>
<dbReference type="CDD" id="cd06579">
    <property type="entry name" value="TM_PBP1_transp_AraH_like"/>
    <property type="match status" value="1"/>
</dbReference>
<feature type="transmembrane region" description="Helical" evidence="7">
    <location>
        <begin position="238"/>
        <end position="259"/>
    </location>
</feature>
<sequence>MKESPVSTTQSASKISDPTPGGPGSPSPLRVVLARVGVQNVSLLIALILLILVIGAQNPNFFGFRNIVAIGSAITVFGLLAIVQTLVILLGALDISVGSMTGLCSVVGAMVFTATTQSLLGILSAIFVGMLCGLANGLIIVYGRVNPVIATLATLAAFKGLAQIVSGGKSQGYTSSDPVYKALGRGEWFSIPILIYIFVVIAIIVGLVLKYTDIGRNIYAIGGNDTAARLAGININRYIIGVYLAVGAVAGLAGILLTARTGSGQPISGSEGLELEAITAAALGGAALQGGKGTIVGTVLAVVLLGVLSNGLTVLGVNPFWQNVAKGSLLVIAVVIQQRRSGQRAVGLPT</sequence>
<dbReference type="AlphaFoldDB" id="A0A3G8ZIM3"/>
<evidence type="ECO:0000313" key="9">
    <source>
        <dbReference type="Proteomes" id="UP000268084"/>
    </source>
</evidence>
<keyword evidence="5 7" id="KW-0472">Membrane</keyword>
<evidence type="ECO:0000256" key="6">
    <source>
        <dbReference type="SAM" id="MobiDB-lite"/>
    </source>
</evidence>
<evidence type="ECO:0000256" key="4">
    <source>
        <dbReference type="ARBA" id="ARBA00022989"/>
    </source>
</evidence>
<reference evidence="8 9" key="1">
    <citation type="submission" date="2018-11" db="EMBL/GenBank/DDBJ databases">
        <authorList>
            <person name="Da X."/>
        </authorList>
    </citation>
    <scope>NUCLEOTIDE SEQUENCE [LARGE SCALE GENOMIC DNA]</scope>
    <source>
        <strain evidence="8 9">S14-144</strain>
    </source>
</reference>
<dbReference type="PANTHER" id="PTHR32196">
    <property type="entry name" value="ABC TRANSPORTER PERMEASE PROTEIN YPHD-RELATED-RELATED"/>
    <property type="match status" value="1"/>
</dbReference>
<dbReference type="GO" id="GO:0005886">
    <property type="term" value="C:plasma membrane"/>
    <property type="evidence" value="ECO:0007669"/>
    <property type="project" value="UniProtKB-SubCell"/>
</dbReference>
<protein>
    <submittedName>
        <fullName evidence="8">ABC transporter permease</fullName>
    </submittedName>
</protein>
<organism evidence="8 9">
    <name type="scientific">Nakamurella antarctica</name>
    <dbReference type="NCBI Taxonomy" id="1902245"/>
    <lineage>
        <taxon>Bacteria</taxon>
        <taxon>Bacillati</taxon>
        <taxon>Actinomycetota</taxon>
        <taxon>Actinomycetes</taxon>
        <taxon>Nakamurellales</taxon>
        <taxon>Nakamurellaceae</taxon>
        <taxon>Nakamurella</taxon>
    </lineage>
</organism>
<name>A0A3G8ZIM3_9ACTN</name>
<dbReference type="KEGG" id="nak:EH165_01630"/>
<feature type="transmembrane region" description="Helical" evidence="7">
    <location>
        <begin position="67"/>
        <end position="89"/>
    </location>
</feature>
<feature type="transmembrane region" description="Helical" evidence="7">
    <location>
        <begin position="295"/>
        <end position="314"/>
    </location>
</feature>
<evidence type="ECO:0000256" key="7">
    <source>
        <dbReference type="SAM" id="Phobius"/>
    </source>
</evidence>
<feature type="region of interest" description="Disordered" evidence="6">
    <location>
        <begin position="1"/>
        <end position="25"/>
    </location>
</feature>
<keyword evidence="4 7" id="KW-1133">Transmembrane helix</keyword>
<keyword evidence="2" id="KW-1003">Cell membrane</keyword>
<feature type="transmembrane region" description="Helical" evidence="7">
    <location>
        <begin position="148"/>
        <end position="167"/>
    </location>
</feature>
<feature type="transmembrane region" description="Helical" evidence="7">
    <location>
        <begin position="119"/>
        <end position="142"/>
    </location>
</feature>
<feature type="transmembrane region" description="Helical" evidence="7">
    <location>
        <begin position="95"/>
        <end position="112"/>
    </location>
</feature>
<feature type="compositionally biased region" description="Polar residues" evidence="6">
    <location>
        <begin position="1"/>
        <end position="14"/>
    </location>
</feature>
<dbReference type="Pfam" id="PF02653">
    <property type="entry name" value="BPD_transp_2"/>
    <property type="match status" value="1"/>
</dbReference>
<dbReference type="PANTHER" id="PTHR32196:SF72">
    <property type="entry name" value="RIBOSE IMPORT PERMEASE PROTEIN RBSC"/>
    <property type="match status" value="1"/>
</dbReference>
<feature type="transmembrane region" description="Helical" evidence="7">
    <location>
        <begin position="32"/>
        <end position="55"/>
    </location>
</feature>
<evidence type="ECO:0000256" key="2">
    <source>
        <dbReference type="ARBA" id="ARBA00022475"/>
    </source>
</evidence>
<gene>
    <name evidence="8" type="ORF">EH165_01630</name>
</gene>
<keyword evidence="9" id="KW-1185">Reference proteome</keyword>
<evidence type="ECO:0000313" key="8">
    <source>
        <dbReference type="EMBL" id="AZI57060.1"/>
    </source>
</evidence>
<keyword evidence="3 7" id="KW-0812">Transmembrane</keyword>
<dbReference type="OrthoDB" id="9808136at2"/>